<keyword evidence="2" id="KW-0808">Transferase</keyword>
<proteinExistence type="predicted"/>
<evidence type="ECO:0000259" key="1">
    <source>
        <dbReference type="Pfam" id="PF01636"/>
    </source>
</evidence>
<comment type="caution">
    <text evidence="2">The sequence shown here is derived from an EMBL/GenBank/DDBJ whole genome shotgun (WGS) entry which is preliminary data.</text>
</comment>
<dbReference type="EC" id="2.7.1.-" evidence="2"/>
<sequence>MNADHLHAVLNDAVSRAGLTSDRPAAIRIGENAIFRLRPGVVARISRQGQLETARKEVAVARWLQKESVQAVRVLGEIQQPISVCGHAVTFWHELPPHENGSRVELAASLRSLHQLPVPREFELPLLAPFEGLAERIESAATFSDAERQWLRRHLDDLRAEYDRLPQGKPHSVLHGDAWPGNIVRSTGDGEILVIDLERFSVGPPEWDLLHTAISYATVGKLSHVEYAEFVDVYGLDVLDWSGYPTLRDIRELRLTLFAAQMAAENSQSTGQASHRLACLKGELGERPWKGWEAVP</sequence>
<evidence type="ECO:0000313" key="2">
    <source>
        <dbReference type="EMBL" id="MDX8037633.1"/>
    </source>
</evidence>
<name>A0ABU4THI4_9PSEU</name>
<dbReference type="InterPro" id="IPR051678">
    <property type="entry name" value="AGP_Transferase"/>
</dbReference>
<dbReference type="InterPro" id="IPR011009">
    <property type="entry name" value="Kinase-like_dom_sf"/>
</dbReference>
<dbReference type="Proteomes" id="UP001285521">
    <property type="component" value="Unassembled WGS sequence"/>
</dbReference>
<dbReference type="GO" id="GO:0016740">
    <property type="term" value="F:transferase activity"/>
    <property type="evidence" value="ECO:0007669"/>
    <property type="project" value="UniProtKB-KW"/>
</dbReference>
<evidence type="ECO:0000313" key="3">
    <source>
        <dbReference type="Proteomes" id="UP001285521"/>
    </source>
</evidence>
<organism evidence="2 3">
    <name type="scientific">Lentzea miocenica</name>
    <dbReference type="NCBI Taxonomy" id="3095431"/>
    <lineage>
        <taxon>Bacteria</taxon>
        <taxon>Bacillati</taxon>
        <taxon>Actinomycetota</taxon>
        <taxon>Actinomycetes</taxon>
        <taxon>Pseudonocardiales</taxon>
        <taxon>Pseudonocardiaceae</taxon>
        <taxon>Lentzea</taxon>
    </lineage>
</organism>
<dbReference type="RefSeq" id="WP_319972617.1">
    <property type="nucleotide sequence ID" value="NZ_JAXAVW010000079.1"/>
</dbReference>
<feature type="domain" description="Aminoglycoside phosphotransferase" evidence="1">
    <location>
        <begin position="41"/>
        <end position="239"/>
    </location>
</feature>
<dbReference type="SUPFAM" id="SSF56112">
    <property type="entry name" value="Protein kinase-like (PK-like)"/>
    <property type="match status" value="1"/>
</dbReference>
<dbReference type="Pfam" id="PF01636">
    <property type="entry name" value="APH"/>
    <property type="match status" value="1"/>
</dbReference>
<keyword evidence="3" id="KW-1185">Reference proteome</keyword>
<dbReference type="EMBL" id="JAXAVW010000079">
    <property type="protein sequence ID" value="MDX8037633.1"/>
    <property type="molecule type" value="Genomic_DNA"/>
</dbReference>
<accession>A0ABU4THI4</accession>
<dbReference type="InterPro" id="IPR002575">
    <property type="entry name" value="Aminoglycoside_PTrfase"/>
</dbReference>
<reference evidence="2 3" key="1">
    <citation type="submission" date="2023-11" db="EMBL/GenBank/DDBJ databases">
        <title>Lentzea sokolovensis, sp. nov., Lentzea kristufkii, sp. nov., and Lentzea miocenensis, sp. nov., rare actinobacteria from Sokolov Coal Basin, Miocene lacustrine sediment, Czech Republic.</title>
        <authorList>
            <person name="Lara A."/>
            <person name="Kotroba L."/>
            <person name="Nouioui I."/>
            <person name="Neumann-Schaal M."/>
            <person name="Mast Y."/>
            <person name="Chronakova A."/>
        </authorList>
    </citation>
    <scope>NUCLEOTIDE SEQUENCE [LARGE SCALE GENOMIC DNA]</scope>
    <source>
        <strain evidence="2 3">BCCO 10_0856</strain>
    </source>
</reference>
<dbReference type="PANTHER" id="PTHR21310:SF40">
    <property type="entry name" value="AMINOGLYCOSIDE PHOSPHOTRANSFERASE DOMAIN-CONTAINING PROTEIN-RELATED"/>
    <property type="match status" value="1"/>
</dbReference>
<dbReference type="PANTHER" id="PTHR21310">
    <property type="entry name" value="AMINOGLYCOSIDE PHOSPHOTRANSFERASE-RELATED-RELATED"/>
    <property type="match status" value="1"/>
</dbReference>
<gene>
    <name evidence="2" type="ORF">SK803_46200</name>
</gene>
<dbReference type="Gene3D" id="3.90.1200.10">
    <property type="match status" value="1"/>
</dbReference>
<reference evidence="2 3" key="2">
    <citation type="submission" date="2023-11" db="EMBL/GenBank/DDBJ databases">
        <authorList>
            <person name="Lara A.C."/>
            <person name="Chronakova A."/>
        </authorList>
    </citation>
    <scope>NUCLEOTIDE SEQUENCE [LARGE SCALE GENOMIC DNA]</scope>
    <source>
        <strain evidence="2 3">BCCO 10_0856</strain>
    </source>
</reference>
<protein>
    <submittedName>
        <fullName evidence="2">Aminoglycoside phosphotransferase family protein</fullName>
        <ecNumber evidence="2">2.7.1.-</ecNumber>
    </submittedName>
</protein>